<proteinExistence type="predicted"/>
<dbReference type="Pfam" id="PF14870">
    <property type="entry name" value="PSII_BNR"/>
    <property type="match status" value="2"/>
</dbReference>
<dbReference type="Proteomes" id="UP000257039">
    <property type="component" value="Unassembled WGS sequence"/>
</dbReference>
<evidence type="ECO:0000259" key="3">
    <source>
        <dbReference type="Pfam" id="PF14870"/>
    </source>
</evidence>
<accession>A0A4P9VN33</accession>
<name>A0A4P9VN33_9GAMM</name>
<dbReference type="InterPro" id="IPR015943">
    <property type="entry name" value="WD40/YVTN_repeat-like_dom_sf"/>
</dbReference>
<dbReference type="GO" id="GO:0015979">
    <property type="term" value="P:photosynthesis"/>
    <property type="evidence" value="ECO:0007669"/>
    <property type="project" value="UniProtKB-KW"/>
</dbReference>
<evidence type="ECO:0000313" key="5">
    <source>
        <dbReference type="Proteomes" id="UP000257039"/>
    </source>
</evidence>
<protein>
    <recommendedName>
        <fullName evidence="3">Photosynthesis system II assembly factor Ycf48/Hcf136-like domain-containing protein</fullName>
    </recommendedName>
</protein>
<dbReference type="Gene3D" id="2.130.10.10">
    <property type="entry name" value="YVTN repeat-like/Quinoprotein amine dehydrogenase"/>
    <property type="match status" value="1"/>
</dbReference>
<comment type="caution">
    <text evidence="4">The sequence shown here is derived from an EMBL/GenBank/DDBJ whole genome shotgun (WGS) entry which is preliminary data.</text>
</comment>
<dbReference type="InterPro" id="IPR028203">
    <property type="entry name" value="PSII_CF48-like_dom"/>
</dbReference>
<organism evidence="4 5">
    <name type="scientific">Zooshikella ganghwensis</name>
    <dbReference type="NCBI Taxonomy" id="202772"/>
    <lineage>
        <taxon>Bacteria</taxon>
        <taxon>Pseudomonadati</taxon>
        <taxon>Pseudomonadota</taxon>
        <taxon>Gammaproteobacteria</taxon>
        <taxon>Oceanospirillales</taxon>
        <taxon>Zooshikellaceae</taxon>
        <taxon>Zooshikella</taxon>
    </lineage>
</organism>
<dbReference type="PANTHER" id="PTHR47199">
    <property type="entry name" value="PHOTOSYSTEM II STABILITY/ASSEMBLY FACTOR HCF136, CHLOROPLASTIC"/>
    <property type="match status" value="1"/>
</dbReference>
<reference evidence="4 5" key="1">
    <citation type="submission" date="2017-04" db="EMBL/GenBank/DDBJ databases">
        <title>Draft genome sequence of Zooshikella ganghwensis VG4 isolated from Red Sea sediments.</title>
        <authorList>
            <person name="Rehman Z."/>
            <person name="Alam I."/>
            <person name="Kamau A."/>
            <person name="Bajic V."/>
            <person name="Leiknes T."/>
        </authorList>
    </citation>
    <scope>NUCLEOTIDE SEQUENCE [LARGE SCALE GENOMIC DNA]</scope>
    <source>
        <strain evidence="4 5">VG4</strain>
    </source>
</reference>
<feature type="domain" description="Photosynthesis system II assembly factor Ycf48/Hcf136-like" evidence="3">
    <location>
        <begin position="93"/>
        <end position="139"/>
    </location>
</feature>
<dbReference type="EMBL" id="NDXW01000001">
    <property type="protein sequence ID" value="RDH44845.1"/>
    <property type="molecule type" value="Genomic_DNA"/>
</dbReference>
<keyword evidence="5" id="KW-1185">Reference proteome</keyword>
<keyword evidence="2" id="KW-0604">Photosystem II</keyword>
<evidence type="ECO:0000256" key="2">
    <source>
        <dbReference type="ARBA" id="ARBA00023276"/>
    </source>
</evidence>
<evidence type="ECO:0000256" key="1">
    <source>
        <dbReference type="ARBA" id="ARBA00022531"/>
    </source>
</evidence>
<dbReference type="AlphaFoldDB" id="A0A4P9VN33"/>
<gene>
    <name evidence="4" type="ORF">B9G39_16170</name>
</gene>
<dbReference type="SUPFAM" id="SSF110296">
    <property type="entry name" value="Oligoxyloglucan reducing end-specific cellobiohydrolase"/>
    <property type="match status" value="1"/>
</dbReference>
<dbReference type="RefSeq" id="WP_094787911.1">
    <property type="nucleotide sequence ID" value="NZ_NDXW01000001.1"/>
</dbReference>
<dbReference type="GO" id="GO:0009523">
    <property type="term" value="C:photosystem II"/>
    <property type="evidence" value="ECO:0007669"/>
    <property type="project" value="UniProtKB-KW"/>
</dbReference>
<feature type="domain" description="Photosynthesis system II assembly factor Ycf48/Hcf136-like" evidence="3">
    <location>
        <begin position="146"/>
        <end position="342"/>
    </location>
</feature>
<sequence length="352" mass="38182">MRVADRVGSALSALNHSLSKVPCVGLTVCLLFALMITALRAEENSSSTPVEFAESSVLAQQKLLIDVTTAGPSGRLVAVGDRGHILYSDDDGDTWVQAKVPTRQLLTAVHFVSAKQGWAVGHDALILATTDGGQTWQQQYKNPAAEAPLLDVWFSSEFEGFAVGAYGQIVRTSNGGKSWEDWSDHIENEEEFHFNSITGLKNKREMVIVGEAGIVYFSVNQGMTWQRLDSPYEGSLFGVIANGEPQSFVAFGLRGHVFRYDGSLKLWSTVKTHTEQSLFGGQYIADGRLALAGNGGVWLVSNDYGKQFSLHKQSDRKLVSGITETADGQYILVGQGGIVKTIPQGNDLAIRP</sequence>
<keyword evidence="1" id="KW-0602">Photosynthesis</keyword>
<dbReference type="PANTHER" id="PTHR47199:SF2">
    <property type="entry name" value="PHOTOSYSTEM II STABILITY_ASSEMBLY FACTOR HCF136, CHLOROPLASTIC"/>
    <property type="match status" value="1"/>
</dbReference>
<evidence type="ECO:0000313" key="4">
    <source>
        <dbReference type="EMBL" id="RDH44845.1"/>
    </source>
</evidence>